<dbReference type="PRINTS" id="PR01577">
    <property type="entry name" value="KCNABCHANNEL"/>
</dbReference>
<dbReference type="CDD" id="cd19143">
    <property type="entry name" value="AKR_AKR6C1_2"/>
    <property type="match status" value="1"/>
</dbReference>
<dbReference type="AlphaFoldDB" id="A0A9P8Y1V7"/>
<dbReference type="Pfam" id="PF00248">
    <property type="entry name" value="Aldo_ket_red"/>
    <property type="match status" value="1"/>
</dbReference>
<dbReference type="GeneID" id="70179961"/>
<evidence type="ECO:0000256" key="1">
    <source>
        <dbReference type="ARBA" id="ARBA00006515"/>
    </source>
</evidence>
<keyword evidence="3" id="KW-0560">Oxidoreductase</keyword>
<sequence length="337" mass="37806">MQYRFLGRSGLQVSAISLGGWLTYGGHVDEENTFACMKAAYDNGINFFDCAEGYAGGKSEEVMGQAIKKYGWKRNDLVISTKLYWGTAFGDNPVNNKGLSRKHIIEGMNASLKRLDLEYVDLIFAHRPDRQTPMEETVRAFNHLIDTGKAFYWGTSQWDADEIASAWRYADKLGLIGPVMEQPKYNALDREKVELEYAHLFRENGMGLTVWSPLAQGILTGKYKDGIPDDSRFAQNQVEFIAGYWKRTGKSDWDQVVQRVNKLQPIADELGVKMSALALAWVLKNPNVSTAITGASSPAQVLENVKAIEVIDKLTPEIMDKIDKILENKPPAVTPRF</sequence>
<organism evidence="5 6">
    <name type="scientific">Microdochium trichocladiopsis</name>
    <dbReference type="NCBI Taxonomy" id="1682393"/>
    <lineage>
        <taxon>Eukaryota</taxon>
        <taxon>Fungi</taxon>
        <taxon>Dikarya</taxon>
        <taxon>Ascomycota</taxon>
        <taxon>Pezizomycotina</taxon>
        <taxon>Sordariomycetes</taxon>
        <taxon>Xylariomycetidae</taxon>
        <taxon>Xylariales</taxon>
        <taxon>Microdochiaceae</taxon>
        <taxon>Microdochium</taxon>
    </lineage>
</organism>
<evidence type="ECO:0000259" key="4">
    <source>
        <dbReference type="Pfam" id="PF00248"/>
    </source>
</evidence>
<dbReference type="SUPFAM" id="SSF51430">
    <property type="entry name" value="NAD(P)-linked oxidoreductase"/>
    <property type="match status" value="1"/>
</dbReference>
<feature type="domain" description="NADP-dependent oxidoreductase" evidence="4">
    <location>
        <begin position="16"/>
        <end position="326"/>
    </location>
</feature>
<keyword evidence="2" id="KW-0521">NADP</keyword>
<dbReference type="InterPro" id="IPR023210">
    <property type="entry name" value="NADP_OxRdtase_dom"/>
</dbReference>
<dbReference type="Gene3D" id="3.20.20.100">
    <property type="entry name" value="NADP-dependent oxidoreductase domain"/>
    <property type="match status" value="1"/>
</dbReference>
<name>A0A9P8Y1V7_9PEZI</name>
<evidence type="ECO:0000256" key="2">
    <source>
        <dbReference type="ARBA" id="ARBA00022857"/>
    </source>
</evidence>
<dbReference type="InterPro" id="IPR036812">
    <property type="entry name" value="NAD(P)_OxRdtase_dom_sf"/>
</dbReference>
<gene>
    <name evidence="5" type="ORF">B0I36DRAFT_248824</name>
</gene>
<dbReference type="OrthoDB" id="1720422at2759"/>
<evidence type="ECO:0000256" key="3">
    <source>
        <dbReference type="ARBA" id="ARBA00023002"/>
    </source>
</evidence>
<protein>
    <submittedName>
        <fullName evidence="5">Voltage-gated K channel beta subunit</fullName>
    </submittedName>
</protein>
<evidence type="ECO:0000313" key="6">
    <source>
        <dbReference type="Proteomes" id="UP000756346"/>
    </source>
</evidence>
<comment type="similarity">
    <text evidence="1">Belongs to the shaker potassium channel beta subunit family.</text>
</comment>
<comment type="caution">
    <text evidence="5">The sequence shown here is derived from an EMBL/GenBank/DDBJ whole genome shotgun (WGS) entry which is preliminary data.</text>
</comment>
<dbReference type="InterPro" id="IPR005399">
    <property type="entry name" value="K_chnl_volt-dep_bsu_KCNAB-rel"/>
</dbReference>
<evidence type="ECO:0000313" key="5">
    <source>
        <dbReference type="EMBL" id="KAH7026039.1"/>
    </source>
</evidence>
<dbReference type="GO" id="GO:0016491">
    <property type="term" value="F:oxidoreductase activity"/>
    <property type="evidence" value="ECO:0007669"/>
    <property type="project" value="UniProtKB-KW"/>
</dbReference>
<dbReference type="RefSeq" id="XP_046009256.1">
    <property type="nucleotide sequence ID" value="XM_046150415.1"/>
</dbReference>
<dbReference type="EMBL" id="JAGTJQ010000008">
    <property type="protein sequence ID" value="KAH7026039.1"/>
    <property type="molecule type" value="Genomic_DNA"/>
</dbReference>
<proteinExistence type="inferred from homology"/>
<accession>A0A9P8Y1V7</accession>
<reference evidence="5" key="1">
    <citation type="journal article" date="2021" name="Nat. Commun.">
        <title>Genetic determinants of endophytism in the Arabidopsis root mycobiome.</title>
        <authorList>
            <person name="Mesny F."/>
            <person name="Miyauchi S."/>
            <person name="Thiergart T."/>
            <person name="Pickel B."/>
            <person name="Atanasova L."/>
            <person name="Karlsson M."/>
            <person name="Huettel B."/>
            <person name="Barry K.W."/>
            <person name="Haridas S."/>
            <person name="Chen C."/>
            <person name="Bauer D."/>
            <person name="Andreopoulos W."/>
            <person name="Pangilinan J."/>
            <person name="LaButti K."/>
            <person name="Riley R."/>
            <person name="Lipzen A."/>
            <person name="Clum A."/>
            <person name="Drula E."/>
            <person name="Henrissat B."/>
            <person name="Kohler A."/>
            <person name="Grigoriev I.V."/>
            <person name="Martin F.M."/>
            <person name="Hacquard S."/>
        </authorList>
    </citation>
    <scope>NUCLEOTIDE SEQUENCE</scope>
    <source>
        <strain evidence="5">MPI-CAGE-CH-0230</strain>
    </source>
</reference>
<dbReference type="Proteomes" id="UP000756346">
    <property type="component" value="Unassembled WGS sequence"/>
</dbReference>
<dbReference type="PANTHER" id="PTHR43150:SF6">
    <property type="entry name" value="VIC POTASSIUM ION CHANNEL, BETA SUBUNIT (EUROFUNG)"/>
    <property type="match status" value="1"/>
</dbReference>
<dbReference type="PANTHER" id="PTHR43150">
    <property type="entry name" value="HYPERKINETIC, ISOFORM M"/>
    <property type="match status" value="1"/>
</dbReference>
<keyword evidence="6" id="KW-1185">Reference proteome</keyword>